<dbReference type="FunFam" id="3.50.30.80:FF:000001">
    <property type="entry name" value="Dihydroxy-acid dehydratase"/>
    <property type="match status" value="1"/>
</dbReference>
<dbReference type="AlphaFoldDB" id="A0A1H0BBM3"/>
<name>A0A1H0BBM3_9FIRM</name>
<keyword evidence="4" id="KW-0408">Iron</keyword>
<dbReference type="InterPro" id="IPR056740">
    <property type="entry name" value="ILV_EDD_C"/>
</dbReference>
<accession>A0A1H0BBM3</accession>
<dbReference type="STRING" id="349095.SAMN05660299_02711"/>
<evidence type="ECO:0000256" key="4">
    <source>
        <dbReference type="ARBA" id="ARBA00023004"/>
    </source>
</evidence>
<dbReference type="GO" id="GO:0016836">
    <property type="term" value="F:hydro-lyase activity"/>
    <property type="evidence" value="ECO:0007669"/>
    <property type="project" value="TreeGrafter"/>
</dbReference>
<reference evidence="10 11" key="1">
    <citation type="submission" date="2016-10" db="EMBL/GenBank/DDBJ databases">
        <authorList>
            <person name="de Groot N.N."/>
        </authorList>
    </citation>
    <scope>NUCLEOTIDE SEQUENCE [LARGE SCALE GENOMIC DNA]</scope>
    <source>
        <strain evidence="10 11">DSM 16981</strain>
    </source>
</reference>
<evidence type="ECO:0000256" key="7">
    <source>
        <dbReference type="ARBA" id="ARBA00023304"/>
    </source>
</evidence>
<keyword evidence="3" id="KW-0479">Metal-binding</keyword>
<dbReference type="InterPro" id="IPR020558">
    <property type="entry name" value="DiOHA_6PGluconate_deHydtase_CS"/>
</dbReference>
<evidence type="ECO:0000256" key="1">
    <source>
        <dbReference type="ARBA" id="ARBA00006486"/>
    </source>
</evidence>
<sequence>MDTKELYSQKMRILNAQGDALRLGSGWVPEDLGKPQVLIDTAFGDSHPGSYHLNKLADFTKHALYASGCKPAVYTITDMCDGIGMATIGMSYSLASRELMTMMIEVHAHGGPFDGIVLISSCDKSVPSHLMALARLNMPGIHIPGGSMLPGPEFQTSIAMYNMGEMRNEGKVSDAELLRGQINSCPTCGACQFMGTASTMQCMSEALGMSLPGGALMPACTNLIEQQAYRAGEQVKKLIEKNLTPRDIVTRESFENAIMVHGAISGSTNATIHIPAIAHEFGIEITMDLFDEIHQKIPVLTSLQTSGKWPMQMLWYAGGVPAIMREISAYLHLDAMTVTGKTVGENLETLEQSGYFKTAEGYLKNFGVGYRDIIHSVDKPYKSRGGTAVLYGNLAPKGCIVKHAAIDPKMHVHTGPVKTFEDDNAASAAIYGGEIQPGDIVVIRYEGPRGNGMPEMLKPTEAIYTCPELVSTVALITDGRFSGATRGPAIGHVSPEAAVGGPIALVEDGDIIHFDIPNRKIDIVGIKGEPRTPEEVRDILIVRKAKWRPRPNTHKGAFRMFQELATDASEGAYLKFDK</sequence>
<dbReference type="Pfam" id="PF24877">
    <property type="entry name" value="ILV_EDD_C"/>
    <property type="match status" value="1"/>
</dbReference>
<dbReference type="GO" id="GO:0005829">
    <property type="term" value="C:cytosol"/>
    <property type="evidence" value="ECO:0007669"/>
    <property type="project" value="TreeGrafter"/>
</dbReference>
<dbReference type="PANTHER" id="PTHR43661">
    <property type="entry name" value="D-XYLONATE DEHYDRATASE"/>
    <property type="match status" value="1"/>
</dbReference>
<keyword evidence="6" id="KW-0456">Lyase</keyword>
<evidence type="ECO:0000313" key="10">
    <source>
        <dbReference type="EMBL" id="SDN43080.1"/>
    </source>
</evidence>
<evidence type="ECO:0000256" key="6">
    <source>
        <dbReference type="ARBA" id="ARBA00023239"/>
    </source>
</evidence>
<evidence type="ECO:0000256" key="2">
    <source>
        <dbReference type="ARBA" id="ARBA00022714"/>
    </source>
</evidence>
<comment type="similarity">
    <text evidence="1">Belongs to the IlvD/Edd family.</text>
</comment>
<keyword evidence="7" id="KW-0028">Amino-acid biosynthesis</keyword>
<dbReference type="InterPro" id="IPR000581">
    <property type="entry name" value="ILV_EDD_N"/>
</dbReference>
<keyword evidence="11" id="KW-1185">Reference proteome</keyword>
<keyword evidence="2" id="KW-0001">2Fe-2S</keyword>
<evidence type="ECO:0000313" key="11">
    <source>
        <dbReference type="Proteomes" id="UP000199309"/>
    </source>
</evidence>
<feature type="domain" description="Dihydroxy-acid/6-phosphogluconate dehydratase C-terminal" evidence="9">
    <location>
        <begin position="372"/>
        <end position="572"/>
    </location>
</feature>
<dbReference type="Proteomes" id="UP000199309">
    <property type="component" value="Unassembled WGS sequence"/>
</dbReference>
<dbReference type="GO" id="GO:0051537">
    <property type="term" value="F:2 iron, 2 sulfur cluster binding"/>
    <property type="evidence" value="ECO:0007669"/>
    <property type="project" value="UniProtKB-KW"/>
</dbReference>
<proteinExistence type="inferred from homology"/>
<dbReference type="EMBL" id="FNHQ01000048">
    <property type="protein sequence ID" value="SDN43080.1"/>
    <property type="molecule type" value="Genomic_DNA"/>
</dbReference>
<evidence type="ECO:0000259" key="9">
    <source>
        <dbReference type="Pfam" id="PF24877"/>
    </source>
</evidence>
<evidence type="ECO:0000259" key="8">
    <source>
        <dbReference type="Pfam" id="PF00920"/>
    </source>
</evidence>
<feature type="domain" description="Dihydroxy-acid/6-phosphogluconate dehydratase N-terminal" evidence="8">
    <location>
        <begin position="34"/>
        <end position="346"/>
    </location>
</feature>
<dbReference type="InterPro" id="IPR042096">
    <property type="entry name" value="Dihydro-acid_dehy_C"/>
</dbReference>
<evidence type="ECO:0000256" key="3">
    <source>
        <dbReference type="ARBA" id="ARBA00022723"/>
    </source>
</evidence>
<dbReference type="Pfam" id="PF00920">
    <property type="entry name" value="ILVD_EDD_N"/>
    <property type="match status" value="1"/>
</dbReference>
<dbReference type="InterPro" id="IPR037237">
    <property type="entry name" value="IlvD/EDD_N"/>
</dbReference>
<dbReference type="PANTHER" id="PTHR43661:SF3">
    <property type="entry name" value="D-XYLONATE DEHYDRATASE YAGF-RELATED"/>
    <property type="match status" value="1"/>
</dbReference>
<dbReference type="GO" id="GO:0009082">
    <property type="term" value="P:branched-chain amino acid biosynthetic process"/>
    <property type="evidence" value="ECO:0007669"/>
    <property type="project" value="UniProtKB-KW"/>
</dbReference>
<dbReference type="OrthoDB" id="9807077at2"/>
<dbReference type="Gene3D" id="3.50.30.80">
    <property type="entry name" value="IlvD/EDD C-terminal domain-like"/>
    <property type="match status" value="1"/>
</dbReference>
<gene>
    <name evidence="10" type="ORF">SAMN05660299_02711</name>
</gene>
<keyword evidence="7" id="KW-0100">Branched-chain amino acid biosynthesis</keyword>
<protein>
    <submittedName>
        <fullName evidence="10">Dihydroxy-acid dehydratase</fullName>
    </submittedName>
</protein>
<keyword evidence="5" id="KW-0411">Iron-sulfur</keyword>
<dbReference type="SUPFAM" id="SSF52016">
    <property type="entry name" value="LeuD/IlvD-like"/>
    <property type="match status" value="1"/>
</dbReference>
<organism evidence="10 11">
    <name type="scientific">Megasphaera paucivorans</name>
    <dbReference type="NCBI Taxonomy" id="349095"/>
    <lineage>
        <taxon>Bacteria</taxon>
        <taxon>Bacillati</taxon>
        <taxon>Bacillota</taxon>
        <taxon>Negativicutes</taxon>
        <taxon>Veillonellales</taxon>
        <taxon>Veillonellaceae</taxon>
        <taxon>Megasphaera</taxon>
    </lineage>
</organism>
<dbReference type="PROSITE" id="PS00887">
    <property type="entry name" value="ILVD_EDD_2"/>
    <property type="match status" value="1"/>
</dbReference>
<dbReference type="SUPFAM" id="SSF143975">
    <property type="entry name" value="IlvD/EDD N-terminal domain-like"/>
    <property type="match status" value="1"/>
</dbReference>
<dbReference type="GO" id="GO:0046872">
    <property type="term" value="F:metal ion binding"/>
    <property type="evidence" value="ECO:0007669"/>
    <property type="project" value="UniProtKB-KW"/>
</dbReference>
<evidence type="ECO:0000256" key="5">
    <source>
        <dbReference type="ARBA" id="ARBA00023014"/>
    </source>
</evidence>
<dbReference type="RefSeq" id="WP_091652986.1">
    <property type="nucleotide sequence ID" value="NZ_FNHQ01000048.1"/>
</dbReference>